<dbReference type="InterPro" id="IPR052536">
    <property type="entry name" value="ABC-4_Integral_Memb_Prot"/>
</dbReference>
<reference evidence="8 9" key="1">
    <citation type="submission" date="2023-03" db="EMBL/GenBank/DDBJ databases">
        <authorList>
            <person name="Uniacke-Lowe S."/>
            <person name="Ross P."/>
            <person name="Hill C."/>
        </authorList>
    </citation>
    <scope>NUCLEOTIDE SEQUENCE [LARGE SCALE GENOMIC DNA]</scope>
    <source>
        <strain evidence="8 9">APC 4016</strain>
    </source>
</reference>
<feature type="transmembrane region" description="Helical" evidence="6">
    <location>
        <begin position="604"/>
        <end position="629"/>
    </location>
</feature>
<feature type="transmembrane region" description="Helical" evidence="6">
    <location>
        <begin position="101"/>
        <end position="127"/>
    </location>
</feature>
<keyword evidence="6" id="KW-0813">Transport</keyword>
<evidence type="ECO:0000313" key="8">
    <source>
        <dbReference type="EMBL" id="MDN3426709.1"/>
    </source>
</evidence>
<accession>A0ABT7ZHS8</accession>
<feature type="transmembrane region" description="Helical" evidence="6">
    <location>
        <begin position="288"/>
        <end position="311"/>
    </location>
</feature>
<feature type="domain" description="ABC3 transporter permease C-terminal" evidence="7">
    <location>
        <begin position="61"/>
        <end position="177"/>
    </location>
</feature>
<feature type="transmembrane region" description="Helical" evidence="6">
    <location>
        <begin position="147"/>
        <end position="168"/>
    </location>
</feature>
<keyword evidence="4 6" id="KW-1133">Transmembrane helix</keyword>
<keyword evidence="5 6" id="KW-0472">Membrane</keyword>
<feature type="transmembrane region" description="Helical" evidence="6">
    <location>
        <begin position="202"/>
        <end position="220"/>
    </location>
</feature>
<dbReference type="InterPro" id="IPR003838">
    <property type="entry name" value="ABC3_permease_C"/>
</dbReference>
<feature type="domain" description="ABC3 transporter permease C-terminal" evidence="7">
    <location>
        <begin position="524"/>
        <end position="625"/>
    </location>
</feature>
<dbReference type="EMBL" id="JASDCQ010000001">
    <property type="protein sequence ID" value="MDN3426709.1"/>
    <property type="molecule type" value="Genomic_DNA"/>
</dbReference>
<proteinExistence type="inferred from homology"/>
<comment type="subcellular location">
    <subcellularLocation>
        <location evidence="1 6">Cell membrane</location>
        <topology evidence="1 6">Multi-pass membrane protein</topology>
    </subcellularLocation>
</comment>
<dbReference type="Proteomes" id="UP001225873">
    <property type="component" value="Unassembled WGS sequence"/>
</dbReference>
<evidence type="ECO:0000259" key="7">
    <source>
        <dbReference type="Pfam" id="PF02687"/>
    </source>
</evidence>
<feature type="transmembrane region" description="Helical" evidence="6">
    <location>
        <begin position="574"/>
        <end position="592"/>
    </location>
</feature>
<comment type="caution">
    <text evidence="8">The sequence shown here is derived from an EMBL/GenBank/DDBJ whole genome shotgun (WGS) entry which is preliminary data.</text>
</comment>
<evidence type="ECO:0000256" key="5">
    <source>
        <dbReference type="ARBA" id="ARBA00023136"/>
    </source>
</evidence>
<feature type="transmembrane region" description="Helical" evidence="6">
    <location>
        <begin position="58"/>
        <end position="80"/>
    </location>
</feature>
<organism evidence="8 9">
    <name type="scientific">Planococcus notacanthi</name>
    <dbReference type="NCBI Taxonomy" id="3035188"/>
    <lineage>
        <taxon>Bacteria</taxon>
        <taxon>Bacillati</taxon>
        <taxon>Bacillota</taxon>
        <taxon>Bacilli</taxon>
        <taxon>Bacillales</taxon>
        <taxon>Caryophanaceae</taxon>
        <taxon>Planococcus</taxon>
    </lineage>
</organism>
<name>A0ABT7ZHS8_9BACL</name>
<evidence type="ECO:0000256" key="1">
    <source>
        <dbReference type="ARBA" id="ARBA00004651"/>
    </source>
</evidence>
<evidence type="ECO:0000256" key="6">
    <source>
        <dbReference type="PIRNR" id="PIRNR018968"/>
    </source>
</evidence>
<comment type="similarity">
    <text evidence="6">Belongs to the ABC-4 integral membrane protein family.</text>
</comment>
<keyword evidence="2 6" id="KW-1003">Cell membrane</keyword>
<sequence>MKALTLFDLAFRSMRKNIKHYYLYFFALIFSVVLYFVFATLQHDPAVLAQNEQMSTAFLAAGILLIFIAGIFVVYANSIFLKRRSREIGLYQLIGLKKRVVARLLVIENFLMGIAALVLGIIVGMLVSRVFLLLLMKLIGYDLMIDVSFSMTAVIQTVFVFIGIFMFTTIQMISTVYRNTLLSLFNTEKTGEHPKKPKTRNAAFLAILGIALIVLGYLISDNMLNDLFLFNILAVLASIGVGTYLIFRVTIGWVFYKIRDGKAGHLGLSNSLSLAPLMHRLKGNANSLTIITILSAMTLTMLAGAYSFYYATEHETRSQMPFDFIFEKNETEATELSKEFDEKGISYTHGAIDLLVLFGRMEEGAMPVPSNELYIAIVSDKQLQQAGSDIEAPADGSAIFYSTSSISMFRDVIEMPLTLHLADDEKTTIEIAEYAEGNSINGTMLYSQLVVNESTYEQLKDQFTATGQAEMSRVDGFTITDSADLEAASEIYVQRYNTSGHIDYYSAYQRAIETNGLLIFISGFLGLVFLISTGSILYFKQMTEAEQEKKSYGTLRQLGFSVKDIMRGIIKKQVFVFGLPLVLGLVHAIFAIKVLSSFFQSDIAFAAFVAMAMYTLIYLIFAFLTVGYYRNTVKNAL</sequence>
<evidence type="ECO:0000256" key="3">
    <source>
        <dbReference type="ARBA" id="ARBA00022692"/>
    </source>
</evidence>
<feature type="transmembrane region" description="Helical" evidence="6">
    <location>
        <begin position="21"/>
        <end position="38"/>
    </location>
</feature>
<evidence type="ECO:0000256" key="2">
    <source>
        <dbReference type="ARBA" id="ARBA00022475"/>
    </source>
</evidence>
<protein>
    <submittedName>
        <fullName evidence="8">ABC transporter permease</fullName>
    </submittedName>
</protein>
<keyword evidence="3 6" id="KW-0812">Transmembrane</keyword>
<keyword evidence="9" id="KW-1185">Reference proteome</keyword>
<gene>
    <name evidence="8" type="ORF">QMA01_05330</name>
</gene>
<dbReference type="PIRSF" id="PIRSF018968">
    <property type="entry name" value="ABC_permease_BceB"/>
    <property type="match status" value="1"/>
</dbReference>
<dbReference type="InterPro" id="IPR027022">
    <property type="entry name" value="ABC_permease_BceB-typ"/>
</dbReference>
<evidence type="ECO:0000313" key="9">
    <source>
        <dbReference type="Proteomes" id="UP001225873"/>
    </source>
</evidence>
<dbReference type="PANTHER" id="PTHR46795:SF3">
    <property type="entry name" value="ABC TRANSPORTER PERMEASE"/>
    <property type="match status" value="1"/>
</dbReference>
<feature type="transmembrane region" description="Helical" evidence="6">
    <location>
        <begin position="517"/>
        <end position="539"/>
    </location>
</feature>
<dbReference type="PANTHER" id="PTHR46795">
    <property type="entry name" value="ABC TRANSPORTER PERMEASE-RELATED-RELATED"/>
    <property type="match status" value="1"/>
</dbReference>
<dbReference type="Pfam" id="PF02687">
    <property type="entry name" value="FtsX"/>
    <property type="match status" value="2"/>
</dbReference>
<dbReference type="RefSeq" id="WP_290214481.1">
    <property type="nucleotide sequence ID" value="NZ_JASDCQ010000001.1"/>
</dbReference>
<evidence type="ECO:0000256" key="4">
    <source>
        <dbReference type="ARBA" id="ARBA00022989"/>
    </source>
</evidence>
<feature type="transmembrane region" description="Helical" evidence="6">
    <location>
        <begin position="232"/>
        <end position="256"/>
    </location>
</feature>